<dbReference type="Pfam" id="PF11127">
    <property type="entry name" value="YgaP-like_TM"/>
    <property type="match status" value="1"/>
</dbReference>
<evidence type="ECO:0000313" key="3">
    <source>
        <dbReference type="Proteomes" id="UP000290759"/>
    </source>
</evidence>
<organism evidence="2 3">
    <name type="scientific">Lichenibacterium minor</name>
    <dbReference type="NCBI Taxonomy" id="2316528"/>
    <lineage>
        <taxon>Bacteria</taxon>
        <taxon>Pseudomonadati</taxon>
        <taxon>Pseudomonadota</taxon>
        <taxon>Alphaproteobacteria</taxon>
        <taxon>Hyphomicrobiales</taxon>
        <taxon>Lichenihabitantaceae</taxon>
        <taxon>Lichenibacterium</taxon>
    </lineage>
</organism>
<reference evidence="2 3" key="1">
    <citation type="submission" date="2018-12" db="EMBL/GenBank/DDBJ databases">
        <authorList>
            <person name="Grouzdev D.S."/>
            <person name="Krutkina M.S."/>
        </authorList>
    </citation>
    <scope>NUCLEOTIDE SEQUENCE [LARGE SCALE GENOMIC DNA]</scope>
    <source>
        <strain evidence="2 3">RmlP026</strain>
    </source>
</reference>
<feature type="domain" description="Inner membrane protein YgaP-like transmembrane" evidence="1">
    <location>
        <begin position="12"/>
        <end position="63"/>
    </location>
</feature>
<dbReference type="InterPro" id="IPR021309">
    <property type="entry name" value="YgaP-like_TM"/>
</dbReference>
<gene>
    <name evidence="2" type="ORF">D3273_17720</name>
</gene>
<dbReference type="OrthoDB" id="7281899at2"/>
<accession>A0A4Q2U2H0</accession>
<dbReference type="RefSeq" id="WP_129228222.1">
    <property type="nucleotide sequence ID" value="NZ_QYBB01000022.1"/>
</dbReference>
<dbReference type="AlphaFoldDB" id="A0A4Q2U2H0"/>
<evidence type="ECO:0000259" key="1">
    <source>
        <dbReference type="Pfam" id="PF11127"/>
    </source>
</evidence>
<reference evidence="2 3" key="2">
    <citation type="submission" date="2019-02" db="EMBL/GenBank/DDBJ databases">
        <title>'Lichenibacterium ramalinii' gen. nov. sp. nov., 'Lichenibacterium minor' gen. nov. sp. nov.</title>
        <authorList>
            <person name="Pankratov T."/>
        </authorList>
    </citation>
    <scope>NUCLEOTIDE SEQUENCE [LARGE SCALE GENOMIC DNA]</scope>
    <source>
        <strain evidence="2 3">RmlP026</strain>
    </source>
</reference>
<dbReference type="EMBL" id="QYBB01000022">
    <property type="protein sequence ID" value="RYC30683.1"/>
    <property type="molecule type" value="Genomic_DNA"/>
</dbReference>
<protein>
    <submittedName>
        <fullName evidence="2">DUF2892 domain-containing protein</fullName>
    </submittedName>
</protein>
<comment type="caution">
    <text evidence="2">The sequence shown here is derived from an EMBL/GenBank/DDBJ whole genome shotgun (WGS) entry which is preliminary data.</text>
</comment>
<evidence type="ECO:0000313" key="2">
    <source>
        <dbReference type="EMBL" id="RYC30683.1"/>
    </source>
</evidence>
<sequence>MTRNPAGDLSLKERAISTGIGLFLAAAAAKPRPNKVLSLLALLGGAALAYRGTTGYCPAKAALVDGRR</sequence>
<keyword evidence="3" id="KW-1185">Reference proteome</keyword>
<proteinExistence type="predicted"/>
<dbReference type="Proteomes" id="UP000290759">
    <property type="component" value="Unassembled WGS sequence"/>
</dbReference>
<name>A0A4Q2U2H0_9HYPH</name>